<dbReference type="Gene3D" id="1.10.940.10">
    <property type="entry name" value="NusB-like"/>
    <property type="match status" value="1"/>
</dbReference>
<comment type="similarity">
    <text evidence="5">Belongs to the class I-like SAM-binding methyltransferase superfamily. RsmB/NOP family.</text>
</comment>
<dbReference type="GO" id="GO:0003723">
    <property type="term" value="F:RNA binding"/>
    <property type="evidence" value="ECO:0007669"/>
    <property type="project" value="UniProtKB-UniRule"/>
</dbReference>
<evidence type="ECO:0000313" key="8">
    <source>
        <dbReference type="EMBL" id="XBH22853.1"/>
    </source>
</evidence>
<accession>A0AAU7DYH2</accession>
<keyword evidence="4 5" id="KW-0694">RNA-binding</keyword>
<keyword evidence="1 5" id="KW-0489">Methyltransferase</keyword>
<feature type="compositionally biased region" description="Polar residues" evidence="6">
    <location>
        <begin position="1"/>
        <end position="10"/>
    </location>
</feature>
<gene>
    <name evidence="8" type="ORF">V5R04_06460</name>
</gene>
<dbReference type="InterPro" id="IPR001678">
    <property type="entry name" value="MeTrfase_RsmB-F_NOP2_dom"/>
</dbReference>
<dbReference type="InterPro" id="IPR049560">
    <property type="entry name" value="MeTrfase_RsmB-F_NOP2_cat"/>
</dbReference>
<dbReference type="InterPro" id="IPR029063">
    <property type="entry name" value="SAM-dependent_MTases_sf"/>
</dbReference>
<feature type="binding site" evidence="5">
    <location>
        <position position="364"/>
    </location>
    <ligand>
        <name>S-adenosyl-L-methionine</name>
        <dbReference type="ChEBI" id="CHEBI:59789"/>
    </ligand>
</feature>
<dbReference type="InterPro" id="IPR006027">
    <property type="entry name" value="NusB_RsmB_TIM44"/>
</dbReference>
<organism evidence="8">
    <name type="scientific">Jonesiaceae bacterium BS-20</name>
    <dbReference type="NCBI Taxonomy" id="3120821"/>
    <lineage>
        <taxon>Bacteria</taxon>
        <taxon>Bacillati</taxon>
        <taxon>Actinomycetota</taxon>
        <taxon>Actinomycetes</taxon>
        <taxon>Micrococcales</taxon>
        <taxon>Jonesiaceae</taxon>
    </lineage>
</organism>
<dbReference type="Gene3D" id="3.40.50.150">
    <property type="entry name" value="Vaccinia Virus protein VP39"/>
    <property type="match status" value="1"/>
</dbReference>
<dbReference type="Pfam" id="PF01029">
    <property type="entry name" value="NusB"/>
    <property type="match status" value="1"/>
</dbReference>
<evidence type="ECO:0000256" key="6">
    <source>
        <dbReference type="SAM" id="MobiDB-lite"/>
    </source>
</evidence>
<reference evidence="8" key="1">
    <citation type="submission" date="2024-02" db="EMBL/GenBank/DDBJ databases">
        <title>Tomenella chthoni gen. nov. sp. nov., a member of the family Jonesiaceae isolated from bat guano.</title>
        <authorList>
            <person name="Miller S.L."/>
            <person name="King J."/>
            <person name="Sankaranarayanan K."/>
            <person name="Lawson P.A."/>
        </authorList>
    </citation>
    <scope>NUCLEOTIDE SEQUENCE</scope>
    <source>
        <strain evidence="8">BS-20</strain>
    </source>
</reference>
<dbReference type="GO" id="GO:0006355">
    <property type="term" value="P:regulation of DNA-templated transcription"/>
    <property type="evidence" value="ECO:0007669"/>
    <property type="project" value="InterPro"/>
</dbReference>
<name>A0AAU7DYH2_9MICO</name>
<evidence type="ECO:0000259" key="7">
    <source>
        <dbReference type="PROSITE" id="PS51686"/>
    </source>
</evidence>
<dbReference type="GO" id="GO:0001510">
    <property type="term" value="P:RNA methylation"/>
    <property type="evidence" value="ECO:0007669"/>
    <property type="project" value="InterPro"/>
</dbReference>
<feature type="binding site" evidence="5">
    <location>
        <position position="336"/>
    </location>
    <ligand>
        <name>S-adenosyl-L-methionine</name>
        <dbReference type="ChEBI" id="CHEBI:59789"/>
    </ligand>
</feature>
<feature type="domain" description="SAM-dependent MTase RsmB/NOP-type" evidence="7">
    <location>
        <begin position="209"/>
        <end position="503"/>
    </location>
</feature>
<feature type="binding site" evidence="5">
    <location>
        <begin position="311"/>
        <end position="317"/>
    </location>
    <ligand>
        <name>S-adenosyl-L-methionine</name>
        <dbReference type="ChEBI" id="CHEBI:59789"/>
    </ligand>
</feature>
<dbReference type="SUPFAM" id="SSF48013">
    <property type="entry name" value="NusB-like"/>
    <property type="match status" value="1"/>
</dbReference>
<feature type="region of interest" description="Disordered" evidence="6">
    <location>
        <begin position="1"/>
        <end position="49"/>
    </location>
</feature>
<feature type="binding site" evidence="5">
    <location>
        <position position="382"/>
    </location>
    <ligand>
        <name>S-adenosyl-L-methionine</name>
        <dbReference type="ChEBI" id="CHEBI:59789"/>
    </ligand>
</feature>
<dbReference type="PRINTS" id="PR02008">
    <property type="entry name" value="RCMTFAMILY"/>
</dbReference>
<evidence type="ECO:0000256" key="4">
    <source>
        <dbReference type="ARBA" id="ARBA00022884"/>
    </source>
</evidence>
<dbReference type="EMBL" id="CP146203">
    <property type="protein sequence ID" value="XBH22853.1"/>
    <property type="molecule type" value="Genomic_DNA"/>
</dbReference>
<evidence type="ECO:0000256" key="2">
    <source>
        <dbReference type="ARBA" id="ARBA00022679"/>
    </source>
</evidence>
<dbReference type="PANTHER" id="PTHR22807">
    <property type="entry name" value="NOP2 YEAST -RELATED NOL1/NOP2/FMU SUN DOMAIN-CONTAINING"/>
    <property type="match status" value="1"/>
</dbReference>
<dbReference type="PROSITE" id="PS51686">
    <property type="entry name" value="SAM_MT_RSMB_NOP"/>
    <property type="match status" value="1"/>
</dbReference>
<dbReference type="PANTHER" id="PTHR22807:SF53">
    <property type="entry name" value="RIBOSOMAL RNA SMALL SUBUNIT METHYLTRANSFERASE B-RELATED"/>
    <property type="match status" value="1"/>
</dbReference>
<dbReference type="InterPro" id="IPR035926">
    <property type="entry name" value="NusB-like_sf"/>
</dbReference>
<dbReference type="AlphaFoldDB" id="A0AAU7DYH2"/>
<dbReference type="InterPro" id="IPR023267">
    <property type="entry name" value="RCMT"/>
</dbReference>
<keyword evidence="3 5" id="KW-0949">S-adenosyl-L-methionine</keyword>
<evidence type="ECO:0000256" key="3">
    <source>
        <dbReference type="ARBA" id="ARBA00022691"/>
    </source>
</evidence>
<dbReference type="Pfam" id="PF01189">
    <property type="entry name" value="Methyltr_RsmB-F"/>
    <property type="match status" value="1"/>
</dbReference>
<keyword evidence="2 5" id="KW-0808">Transferase</keyword>
<feature type="compositionally biased region" description="Basic and acidic residues" evidence="6">
    <location>
        <begin position="19"/>
        <end position="32"/>
    </location>
</feature>
<feature type="active site" description="Nucleophile" evidence="5">
    <location>
        <position position="435"/>
    </location>
</feature>
<dbReference type="SUPFAM" id="SSF53335">
    <property type="entry name" value="S-adenosyl-L-methionine-dependent methyltransferases"/>
    <property type="match status" value="1"/>
</dbReference>
<dbReference type="GO" id="GO:0008173">
    <property type="term" value="F:RNA methyltransferase activity"/>
    <property type="evidence" value="ECO:0007669"/>
    <property type="project" value="InterPro"/>
</dbReference>
<protein>
    <submittedName>
        <fullName evidence="8">Transcription antitermination factor NusB</fullName>
    </submittedName>
</protein>
<sequence>MTQPHHSQSDGGRGHRNAKGRERSGARARGEGNRGQQAPSARRRGTDAPRRVAFEVLQQVAQSDAYANLVLPPALSREQLSGRDAAFATELTYGTLRMLGRYDAVIAQCVDRDLAKIDPPVLDLLRLGAHQVLGMRVPPHAAVSETVGLARSTVGAGSAQFINAILRRITERELPEWLERISEAQSSSIESLSAVESHPQWITRALKESLLAAGRPAAELRELLEANNEAPKVTLVARPGLSEQDELLQVPGSVNGRWTPTAVVLTGRDPGSLIEVREGTAGVQDEGSQLVTLAFVDAPITGTDTKWLDMCAGPGGKAALLGAIAATRGATLVANEVQPHRAALVEKSLQAIDPTAIERIQVWDGREIGDLEPGAYDRILLDAPCTGLGALRRRPESRWRRTVADLTVLTQLQKELLVSALKAVRVGGVVGYVTCSPHLAETRFAVADGIKVFGKDKVEYLDARELVTKIAGPEMELADRVDVQLFSHLHGTDAMHLTLLRRTA</sequence>
<evidence type="ECO:0000256" key="5">
    <source>
        <dbReference type="PROSITE-ProRule" id="PRU01023"/>
    </source>
</evidence>
<evidence type="ECO:0000256" key="1">
    <source>
        <dbReference type="ARBA" id="ARBA00022603"/>
    </source>
</evidence>
<proteinExistence type="inferred from homology"/>